<dbReference type="Pfam" id="PF14239">
    <property type="entry name" value="RRXRR"/>
    <property type="match status" value="1"/>
</dbReference>
<dbReference type="RefSeq" id="WP_055297832.1">
    <property type="nucleotide sequence ID" value="NZ_BLYK01000002.1"/>
</dbReference>
<dbReference type="AlphaFoldDB" id="A0A173XLY2"/>
<dbReference type="SMART" id="SM00507">
    <property type="entry name" value="HNHc"/>
    <property type="match status" value="1"/>
</dbReference>
<evidence type="ECO:0000313" key="2">
    <source>
        <dbReference type="EMBL" id="CUN51956.1"/>
    </source>
</evidence>
<dbReference type="EMBL" id="CYZL01000001">
    <property type="protein sequence ID" value="CUN51956.1"/>
    <property type="molecule type" value="Genomic_DNA"/>
</dbReference>
<evidence type="ECO:0000313" key="3">
    <source>
        <dbReference type="Proteomes" id="UP000095679"/>
    </source>
</evidence>
<dbReference type="InterPro" id="IPR003615">
    <property type="entry name" value="HNH_nuc"/>
</dbReference>
<accession>A0A173XLY2</accession>
<organism evidence="2 3">
    <name type="scientific">Anaerobutyricum hallii</name>
    <dbReference type="NCBI Taxonomy" id="39488"/>
    <lineage>
        <taxon>Bacteria</taxon>
        <taxon>Bacillati</taxon>
        <taxon>Bacillota</taxon>
        <taxon>Clostridia</taxon>
        <taxon>Lachnospirales</taxon>
        <taxon>Lachnospiraceae</taxon>
        <taxon>Anaerobutyricum</taxon>
    </lineage>
</organism>
<name>A0A173XLY2_9FIRM</name>
<dbReference type="InterPro" id="IPR025938">
    <property type="entry name" value="RRXRR_dom"/>
</dbReference>
<protein>
    <recommendedName>
        <fullName evidence="1">HNH nuclease domain-containing protein</fullName>
    </recommendedName>
</protein>
<dbReference type="CDD" id="cd00085">
    <property type="entry name" value="HNHc"/>
    <property type="match status" value="1"/>
</dbReference>
<dbReference type="Gene3D" id="1.10.30.50">
    <property type="match status" value="1"/>
</dbReference>
<sequence length="462" mass="53071">MSVLVIGRNGRALMPTNPRKARLLLKKKTASVVCRHPFTIQLLYKTGCATQEGCIGIDTGSQHIGVGITCGDRVILKDEHALRSSMEKRSLLATRTVMRRGRRYRKVRYRKPKWRHHTKRMYFEKANRRGQHWRKVKTTTQSPRLKGWLPPSLQSKCDHHFRIIDRYLKYLPDPITRNLVIEAGRFDMARMNDPTIHGEMYQRGPMYDAENLRAYIFARDNYQCACCKAKAGTTRKADGTTVKLVAHHILFRSRGATDNPKYIISVCDHCHTTKAHQPGGILYSWMENNKKVARGLRDATFMNILRKRLFARYPQAAFTYGNITAADRKQLRLPKSHANDAVAISLFGKEASTVKNICQTMHYKQIRKSKRSLHEAIPRKGRKNPNTKAVRNKKNTTQANGFKLWDSVLADGKKLFICSFTGTSAYLIDKNGCYISQPGKTYKQWPLSKLKRLHPNGNWLMA</sequence>
<proteinExistence type="predicted"/>
<feature type="domain" description="HNH nuclease" evidence="1">
    <location>
        <begin position="211"/>
        <end position="272"/>
    </location>
</feature>
<evidence type="ECO:0000259" key="1">
    <source>
        <dbReference type="SMART" id="SM00507"/>
    </source>
</evidence>
<reference evidence="2 3" key="1">
    <citation type="submission" date="2015-09" db="EMBL/GenBank/DDBJ databases">
        <authorList>
            <consortium name="Pathogen Informatics"/>
        </authorList>
    </citation>
    <scope>NUCLEOTIDE SEQUENCE [LARGE SCALE GENOMIC DNA]</scope>
    <source>
        <strain evidence="2 3">2789STDY5834835</strain>
    </source>
</reference>
<dbReference type="Proteomes" id="UP000095679">
    <property type="component" value="Unassembled WGS sequence"/>
</dbReference>
<gene>
    <name evidence="2" type="ORF">ERS852450_00148</name>
</gene>